<dbReference type="AlphaFoldDB" id="A0A2M7SCL5"/>
<gene>
    <name evidence="1" type="ORF">COY52_04960</name>
</gene>
<reference evidence="2" key="1">
    <citation type="submission" date="2017-09" db="EMBL/GenBank/DDBJ databases">
        <title>Depth-based differentiation of microbial function through sediment-hosted aquifers and enrichment of novel symbionts in the deep terrestrial subsurface.</title>
        <authorList>
            <person name="Probst A.J."/>
            <person name="Ladd B."/>
            <person name="Jarett J.K."/>
            <person name="Geller-Mcgrath D.E."/>
            <person name="Sieber C.M.K."/>
            <person name="Emerson J.B."/>
            <person name="Anantharaman K."/>
            <person name="Thomas B.C."/>
            <person name="Malmstrom R."/>
            <person name="Stieglmeier M."/>
            <person name="Klingl A."/>
            <person name="Woyke T."/>
            <person name="Ryan C.M."/>
            <person name="Banfield J.F."/>
        </authorList>
    </citation>
    <scope>NUCLEOTIDE SEQUENCE [LARGE SCALE GENOMIC DNA]</scope>
</reference>
<comment type="caution">
    <text evidence="1">The sequence shown here is derived from an EMBL/GenBank/DDBJ whole genome shotgun (WGS) entry which is preliminary data.</text>
</comment>
<sequence>MAQGAAVSKIEPRVWMCKGNFAELAAVDQRTWRFVQAYCKVIKVYIDEIPKVRIEDLRKFAELCAANRIEVAVECAGLCDWRSSAGKNTAKLSFQDEFAKVKRYIKPVEEGGAGGKIKYLDMDHPITRLIYQTVNGRETKADFHTLGSASDQLVEVMKLWRDKIPDIEFCFLTNFPNYGWADYPAYHAWDFTGEGEKGYYDAKAELETVIKKTAAAGIPLKGITVDNPYDYATGQHFSNQPSVTTGVDWVQRLRDLQDFCKQNKLEFGLIFNSERAGSEGSGSDELYFKETLDFVDLYCSTGSIPDYYIIQSWYKHPSAYVPETEPYTMTNLVMEVILKLRPDVKVFK</sequence>
<evidence type="ECO:0000313" key="2">
    <source>
        <dbReference type="Proteomes" id="UP000229307"/>
    </source>
</evidence>
<dbReference type="Proteomes" id="UP000229307">
    <property type="component" value="Unassembled WGS sequence"/>
</dbReference>
<name>A0A2M7SCL5_9BACT</name>
<proteinExistence type="predicted"/>
<dbReference type="EMBL" id="PFMR01000135">
    <property type="protein sequence ID" value="PIZ17210.1"/>
    <property type="molecule type" value="Genomic_DNA"/>
</dbReference>
<organism evidence="1 2">
    <name type="scientific">Candidatus Desantisbacteria bacterium CG_4_10_14_0_8_um_filter_48_22</name>
    <dbReference type="NCBI Taxonomy" id="1974543"/>
    <lineage>
        <taxon>Bacteria</taxon>
        <taxon>Candidatus Desantisiibacteriota</taxon>
    </lineage>
</organism>
<evidence type="ECO:0000313" key="1">
    <source>
        <dbReference type="EMBL" id="PIZ17210.1"/>
    </source>
</evidence>
<evidence type="ECO:0008006" key="3">
    <source>
        <dbReference type="Google" id="ProtNLM"/>
    </source>
</evidence>
<accession>A0A2M7SCL5</accession>
<protein>
    <recommendedName>
        <fullName evidence="3">GH26 domain-containing protein</fullName>
    </recommendedName>
</protein>